<keyword evidence="1" id="KW-0472">Membrane</keyword>
<feature type="chain" id="PRO_5047018903" description="CcmD family protein" evidence="2">
    <location>
        <begin position="21"/>
        <end position="135"/>
    </location>
</feature>
<evidence type="ECO:0000256" key="2">
    <source>
        <dbReference type="SAM" id="SignalP"/>
    </source>
</evidence>
<dbReference type="EMBL" id="JAOVZB010000001">
    <property type="protein sequence ID" value="MCV2401717.1"/>
    <property type="molecule type" value="Genomic_DNA"/>
</dbReference>
<dbReference type="Proteomes" id="UP001209713">
    <property type="component" value="Unassembled WGS sequence"/>
</dbReference>
<keyword evidence="4" id="KW-1185">Reference proteome</keyword>
<keyword evidence="1" id="KW-1133">Transmembrane helix</keyword>
<sequence length="135" mass="15272">MLVRCLLCLCIGLFSTGLFSNESIANESVDNENPAVETVEEVKQDKDVAQTLFELERSVAILQLSKANLDDYYSMEKSVISLRSVVDFFAVMTFILLIGLVVLIMQMRRLKAKLMMTEQILEKELNVDKTSKTVD</sequence>
<accession>A0ABT2YPB7</accession>
<feature type="transmembrane region" description="Helical" evidence="1">
    <location>
        <begin position="85"/>
        <end position="105"/>
    </location>
</feature>
<keyword evidence="1" id="KW-0812">Transmembrane</keyword>
<name>A0ABT2YPB7_9GAMM</name>
<comment type="caution">
    <text evidence="3">The sequence shown here is derived from an EMBL/GenBank/DDBJ whole genome shotgun (WGS) entry which is preliminary data.</text>
</comment>
<feature type="signal peptide" evidence="2">
    <location>
        <begin position="1"/>
        <end position="20"/>
    </location>
</feature>
<evidence type="ECO:0000313" key="4">
    <source>
        <dbReference type="Proteomes" id="UP001209713"/>
    </source>
</evidence>
<evidence type="ECO:0008006" key="5">
    <source>
        <dbReference type="Google" id="ProtNLM"/>
    </source>
</evidence>
<protein>
    <recommendedName>
        <fullName evidence="5">CcmD family protein</fullName>
    </recommendedName>
</protein>
<keyword evidence="2" id="KW-0732">Signal</keyword>
<evidence type="ECO:0000256" key="1">
    <source>
        <dbReference type="SAM" id="Phobius"/>
    </source>
</evidence>
<gene>
    <name evidence="3" type="ORF">OFY17_02355</name>
</gene>
<reference evidence="3 4" key="1">
    <citation type="submission" date="2022-10" db="EMBL/GenBank/DDBJ databases">
        <title>Marinomonas transparenta sp. nov. and Marinomonas sargassi sp. nov., isolated from marine alga (Sargassum natans (L.) Gaillon).</title>
        <authorList>
            <person name="Wang Y."/>
        </authorList>
    </citation>
    <scope>NUCLEOTIDE SEQUENCE [LARGE SCALE GENOMIC DNA]</scope>
    <source>
        <strain evidence="3 4">C2222</strain>
    </source>
</reference>
<organism evidence="3 4">
    <name type="scientific">Marinomonas sargassi</name>
    <dbReference type="NCBI Taxonomy" id="2984494"/>
    <lineage>
        <taxon>Bacteria</taxon>
        <taxon>Pseudomonadati</taxon>
        <taxon>Pseudomonadota</taxon>
        <taxon>Gammaproteobacteria</taxon>
        <taxon>Oceanospirillales</taxon>
        <taxon>Oceanospirillaceae</taxon>
        <taxon>Marinomonas</taxon>
    </lineage>
</organism>
<evidence type="ECO:0000313" key="3">
    <source>
        <dbReference type="EMBL" id="MCV2401717.1"/>
    </source>
</evidence>
<dbReference type="RefSeq" id="WP_263529091.1">
    <property type="nucleotide sequence ID" value="NZ_JAOVZB010000001.1"/>
</dbReference>
<proteinExistence type="predicted"/>